<dbReference type="VEuPathDB" id="FungiDB:ACLA_058500"/>
<accession>A1C450</accession>
<proteinExistence type="predicted"/>
<evidence type="ECO:0000313" key="1">
    <source>
        <dbReference type="EMBL" id="EAW15190.1"/>
    </source>
</evidence>
<gene>
    <name evidence="1" type="ORF">ACLA_058500</name>
</gene>
<dbReference type="KEGG" id="act:ACLA_058500"/>
<protein>
    <submittedName>
        <fullName evidence="1">Uncharacterized protein</fullName>
    </submittedName>
</protein>
<keyword evidence="2" id="KW-1185">Reference proteome</keyword>
<reference evidence="1 2" key="1">
    <citation type="journal article" date="2008" name="PLoS Genet.">
        <title>Genomic islands in the pathogenic filamentous fungus Aspergillus fumigatus.</title>
        <authorList>
            <person name="Fedorova N.D."/>
            <person name="Khaldi N."/>
            <person name="Joardar V.S."/>
            <person name="Maiti R."/>
            <person name="Amedeo P."/>
            <person name="Anderson M.J."/>
            <person name="Crabtree J."/>
            <person name="Silva J.C."/>
            <person name="Badger J.H."/>
            <person name="Albarraq A."/>
            <person name="Angiuoli S."/>
            <person name="Bussey H."/>
            <person name="Bowyer P."/>
            <person name="Cotty P.J."/>
            <person name="Dyer P.S."/>
            <person name="Egan A."/>
            <person name="Galens K."/>
            <person name="Fraser-Liggett C.M."/>
            <person name="Haas B.J."/>
            <person name="Inman J.M."/>
            <person name="Kent R."/>
            <person name="Lemieux S."/>
            <person name="Malavazi I."/>
            <person name="Orvis J."/>
            <person name="Roemer T."/>
            <person name="Ronning C.M."/>
            <person name="Sundaram J.P."/>
            <person name="Sutton G."/>
            <person name="Turner G."/>
            <person name="Venter J.C."/>
            <person name="White O.R."/>
            <person name="Whitty B.R."/>
            <person name="Youngman P."/>
            <person name="Wolfe K.H."/>
            <person name="Goldman G.H."/>
            <person name="Wortman J.R."/>
            <person name="Jiang B."/>
            <person name="Denning D.W."/>
            <person name="Nierman W.C."/>
        </authorList>
    </citation>
    <scope>NUCLEOTIDE SEQUENCE [LARGE SCALE GENOMIC DNA]</scope>
    <source>
        <strain evidence="2">ATCC 1007 / CBS 513.65 / DSM 816 / NCTC 3887 / NRRL 1</strain>
    </source>
</reference>
<evidence type="ECO:0000313" key="2">
    <source>
        <dbReference type="Proteomes" id="UP000006701"/>
    </source>
</evidence>
<organism evidence="1 2">
    <name type="scientific">Aspergillus clavatus (strain ATCC 1007 / CBS 513.65 / DSM 816 / NCTC 3887 / NRRL 1 / QM 1276 / 107)</name>
    <dbReference type="NCBI Taxonomy" id="344612"/>
    <lineage>
        <taxon>Eukaryota</taxon>
        <taxon>Fungi</taxon>
        <taxon>Dikarya</taxon>
        <taxon>Ascomycota</taxon>
        <taxon>Pezizomycotina</taxon>
        <taxon>Eurotiomycetes</taxon>
        <taxon>Eurotiomycetidae</taxon>
        <taxon>Eurotiales</taxon>
        <taxon>Aspergillaceae</taxon>
        <taxon>Aspergillus</taxon>
        <taxon>Aspergillus subgen. Fumigati</taxon>
    </lineage>
</organism>
<dbReference type="GeneID" id="4708803"/>
<dbReference type="HOGENOM" id="CLU_2739560_0_0_1"/>
<dbReference type="RefSeq" id="XP_001276616.1">
    <property type="nucleotide sequence ID" value="XM_001276615.1"/>
</dbReference>
<dbReference type="AlphaFoldDB" id="A1C450"/>
<dbReference type="Proteomes" id="UP000006701">
    <property type="component" value="Unassembled WGS sequence"/>
</dbReference>
<dbReference type="EMBL" id="DS026990">
    <property type="protein sequence ID" value="EAW15190.1"/>
    <property type="molecule type" value="Genomic_DNA"/>
</dbReference>
<sequence length="71" mass="8280">MQVKVLGRRSTIHMGSITLLFSVDGFCQCATYDLLYDVVMWCLDLRVRSYGAMPAPIRWYNLFLMLLYPIL</sequence>
<name>A1C450_ASPCL</name>